<dbReference type="EMBL" id="FWXI01000003">
    <property type="protein sequence ID" value="SMC44667.1"/>
    <property type="molecule type" value="Genomic_DNA"/>
</dbReference>
<reference evidence="1 2" key="1">
    <citation type="submission" date="2017-04" db="EMBL/GenBank/DDBJ databases">
        <authorList>
            <person name="Afonso C.L."/>
            <person name="Miller P.J."/>
            <person name="Scott M.A."/>
            <person name="Spackman E."/>
            <person name="Goraichik I."/>
            <person name="Dimitrov K.M."/>
            <person name="Suarez D.L."/>
            <person name="Swayne D.E."/>
        </authorList>
    </citation>
    <scope>NUCLEOTIDE SEQUENCE [LARGE SCALE GENOMIC DNA]</scope>
    <source>
        <strain evidence="1 2">DSM 5090</strain>
    </source>
</reference>
<keyword evidence="2" id="KW-1185">Reference proteome</keyword>
<accession>A0A1W1Z878</accession>
<sequence length="70" mass="7706">MKKYLDMTFRDSVGKEVTLSLPDPKDDLTLAQVNTAMDTIIAKNILVNRGSELVSRVEAIVRISDSVALV</sequence>
<evidence type="ECO:0000313" key="2">
    <source>
        <dbReference type="Proteomes" id="UP000192738"/>
    </source>
</evidence>
<dbReference type="STRING" id="112901.SAMN04488500_10381"/>
<dbReference type="OrthoDB" id="9795264at2"/>
<dbReference type="Proteomes" id="UP000192738">
    <property type="component" value="Unassembled WGS sequence"/>
</dbReference>
<proteinExistence type="predicted"/>
<organism evidence="1 2">
    <name type="scientific">Sporomusa malonica</name>
    <dbReference type="NCBI Taxonomy" id="112901"/>
    <lineage>
        <taxon>Bacteria</taxon>
        <taxon>Bacillati</taxon>
        <taxon>Bacillota</taxon>
        <taxon>Negativicutes</taxon>
        <taxon>Selenomonadales</taxon>
        <taxon>Sporomusaceae</taxon>
        <taxon>Sporomusa</taxon>
    </lineage>
</organism>
<dbReference type="Pfam" id="PF11148">
    <property type="entry name" value="DUF2922"/>
    <property type="match status" value="1"/>
</dbReference>
<gene>
    <name evidence="1" type="ORF">SAMN04488500_10381</name>
</gene>
<dbReference type="AlphaFoldDB" id="A0A1W1Z878"/>
<dbReference type="InterPro" id="IPR021321">
    <property type="entry name" value="DUF2922"/>
</dbReference>
<name>A0A1W1Z878_9FIRM</name>
<protein>
    <recommendedName>
        <fullName evidence="3">DUF2922 domain-containing protein</fullName>
    </recommendedName>
</protein>
<evidence type="ECO:0000313" key="1">
    <source>
        <dbReference type="EMBL" id="SMC44667.1"/>
    </source>
</evidence>
<evidence type="ECO:0008006" key="3">
    <source>
        <dbReference type="Google" id="ProtNLM"/>
    </source>
</evidence>
<dbReference type="RefSeq" id="WP_084574435.1">
    <property type="nucleotide sequence ID" value="NZ_CP155572.1"/>
</dbReference>